<reference evidence="3" key="1">
    <citation type="journal article" date="2019" name="Int. J. Syst. Evol. Microbiol.">
        <title>The Global Catalogue of Microorganisms (GCM) 10K type strain sequencing project: providing services to taxonomists for standard genome sequencing and annotation.</title>
        <authorList>
            <consortium name="The Broad Institute Genomics Platform"/>
            <consortium name="The Broad Institute Genome Sequencing Center for Infectious Disease"/>
            <person name="Wu L."/>
            <person name="Ma J."/>
        </authorList>
    </citation>
    <scope>NUCLEOTIDE SEQUENCE [LARGE SCALE GENOMIC DNA]</scope>
    <source>
        <strain evidence="3">CGMCC 1.15928</strain>
    </source>
</reference>
<feature type="domain" description="VOC" evidence="1">
    <location>
        <begin position="5"/>
        <end position="130"/>
    </location>
</feature>
<proteinExistence type="predicted"/>
<dbReference type="Proteomes" id="UP000628854">
    <property type="component" value="Unassembled WGS sequence"/>
</dbReference>
<comment type="caution">
    <text evidence="2">The sequence shown here is derived from an EMBL/GenBank/DDBJ whole genome shotgun (WGS) entry which is preliminary data.</text>
</comment>
<dbReference type="InterPro" id="IPR004360">
    <property type="entry name" value="Glyas_Fos-R_dOase_dom"/>
</dbReference>
<evidence type="ECO:0000313" key="2">
    <source>
        <dbReference type="EMBL" id="GGB66459.1"/>
    </source>
</evidence>
<gene>
    <name evidence="2" type="ORF">GCM10011503_14050</name>
</gene>
<dbReference type="Gene3D" id="3.10.180.10">
    <property type="entry name" value="2,3-Dihydroxybiphenyl 1,2-Dioxygenase, domain 1"/>
    <property type="match status" value="1"/>
</dbReference>
<accession>A0ABQ1JHH4</accession>
<keyword evidence="3" id="KW-1185">Reference proteome</keyword>
<sequence length="145" mass="16158">MDISGMAHVIVTAGDFEKTSAFYRKLLPAMGLSIVSDTEEIFYCVGARTAFGVRKPHDEFRGERANQWRVGLHHYCFRAKDRATVDEVHELVRSIGGTIVHAPEEGPWAPGYYSVLFEDPDGMRGEVNYVPGKGVLAEGAEFRTH</sequence>
<name>A0ABQ1JHH4_9PROT</name>
<dbReference type="InterPro" id="IPR029068">
    <property type="entry name" value="Glyas_Bleomycin-R_OHBP_Dase"/>
</dbReference>
<dbReference type="SUPFAM" id="SSF54593">
    <property type="entry name" value="Glyoxalase/Bleomycin resistance protein/Dihydroxybiphenyl dioxygenase"/>
    <property type="match status" value="1"/>
</dbReference>
<dbReference type="PANTHER" id="PTHR35006:SF2">
    <property type="entry name" value="GLYOXALASE FAMILY PROTEIN (AFU_ORTHOLOGUE AFUA_5G14830)"/>
    <property type="match status" value="1"/>
</dbReference>
<dbReference type="RefSeq" id="WP_084394602.1">
    <property type="nucleotide sequence ID" value="NZ_BMKF01000001.1"/>
</dbReference>
<evidence type="ECO:0000313" key="3">
    <source>
        <dbReference type="Proteomes" id="UP000628854"/>
    </source>
</evidence>
<dbReference type="InterPro" id="IPR037523">
    <property type="entry name" value="VOC_core"/>
</dbReference>
<dbReference type="EMBL" id="BMKF01000001">
    <property type="protein sequence ID" value="GGB66459.1"/>
    <property type="molecule type" value="Genomic_DNA"/>
</dbReference>
<protein>
    <recommendedName>
        <fullName evidence="1">VOC domain-containing protein</fullName>
    </recommendedName>
</protein>
<dbReference type="PANTHER" id="PTHR35006">
    <property type="entry name" value="GLYOXALASE FAMILY PROTEIN (AFU_ORTHOLOGUE AFUA_5G14830)"/>
    <property type="match status" value="1"/>
</dbReference>
<dbReference type="PROSITE" id="PS51819">
    <property type="entry name" value="VOC"/>
    <property type="match status" value="1"/>
</dbReference>
<organism evidence="2 3">
    <name type="scientific">Henriciella pelagia</name>
    <dbReference type="NCBI Taxonomy" id="1977912"/>
    <lineage>
        <taxon>Bacteria</taxon>
        <taxon>Pseudomonadati</taxon>
        <taxon>Pseudomonadota</taxon>
        <taxon>Alphaproteobacteria</taxon>
        <taxon>Hyphomonadales</taxon>
        <taxon>Hyphomonadaceae</taxon>
        <taxon>Henriciella</taxon>
    </lineage>
</organism>
<dbReference type="Pfam" id="PF00903">
    <property type="entry name" value="Glyoxalase"/>
    <property type="match status" value="1"/>
</dbReference>
<evidence type="ECO:0000259" key="1">
    <source>
        <dbReference type="PROSITE" id="PS51819"/>
    </source>
</evidence>